<feature type="domain" description="Peptidase M16 C-terminal" evidence="2">
    <location>
        <begin position="182"/>
        <end position="357"/>
    </location>
</feature>
<dbReference type="Proteomes" id="UP000260991">
    <property type="component" value="Unassembled WGS sequence"/>
</dbReference>
<protein>
    <submittedName>
        <fullName evidence="3">Insulinase family protein</fullName>
    </submittedName>
</protein>
<name>A0A3E2U143_9FIRM</name>
<gene>
    <name evidence="3" type="ORF">DWZ46_12180</name>
</gene>
<accession>A0A3E2U143</accession>
<dbReference type="AlphaFoldDB" id="A0A3E2U143"/>
<organism evidence="3 4">
    <name type="scientific">Faecalibacterium prausnitzii</name>
    <dbReference type="NCBI Taxonomy" id="853"/>
    <lineage>
        <taxon>Bacteria</taxon>
        <taxon>Bacillati</taxon>
        <taxon>Bacillota</taxon>
        <taxon>Clostridia</taxon>
        <taxon>Eubacteriales</taxon>
        <taxon>Oscillospiraceae</taxon>
        <taxon>Faecalibacterium</taxon>
    </lineage>
</organism>
<evidence type="ECO:0000259" key="1">
    <source>
        <dbReference type="Pfam" id="PF00675"/>
    </source>
</evidence>
<dbReference type="Gene3D" id="3.30.830.10">
    <property type="entry name" value="Metalloenzyme, LuxS/M16 peptidase-like"/>
    <property type="match status" value="2"/>
</dbReference>
<comment type="caution">
    <text evidence="3">The sequence shown here is derived from an EMBL/GenBank/DDBJ whole genome shotgun (WGS) entry which is preliminary data.</text>
</comment>
<dbReference type="NCBIfam" id="NF047421">
    <property type="entry name" value="YfmH_fam"/>
    <property type="match status" value="1"/>
</dbReference>
<dbReference type="Pfam" id="PF00675">
    <property type="entry name" value="Peptidase_M16"/>
    <property type="match status" value="1"/>
</dbReference>
<dbReference type="InterPro" id="IPR007863">
    <property type="entry name" value="Peptidase_M16_C"/>
</dbReference>
<dbReference type="RefSeq" id="WP_158403688.1">
    <property type="nucleotide sequence ID" value="NZ_QVER01000017.1"/>
</dbReference>
<dbReference type="GO" id="GO:0046872">
    <property type="term" value="F:metal ion binding"/>
    <property type="evidence" value="ECO:0007669"/>
    <property type="project" value="InterPro"/>
</dbReference>
<dbReference type="EMBL" id="QVER01000017">
    <property type="protein sequence ID" value="RGB88209.1"/>
    <property type="molecule type" value="Genomic_DNA"/>
</dbReference>
<reference evidence="3 4" key="1">
    <citation type="submission" date="2018-08" db="EMBL/GenBank/DDBJ databases">
        <title>A genome reference for cultivated species of the human gut microbiota.</title>
        <authorList>
            <person name="Zou Y."/>
            <person name="Xue W."/>
            <person name="Luo G."/>
        </authorList>
    </citation>
    <scope>NUCLEOTIDE SEQUENCE [LARGE SCALE GENOMIC DNA]</scope>
    <source>
        <strain evidence="3 4">AF32-8AC</strain>
    </source>
</reference>
<dbReference type="SUPFAM" id="SSF63411">
    <property type="entry name" value="LuxS/MPP-like metallohydrolase"/>
    <property type="match status" value="2"/>
</dbReference>
<sequence>MAENTRSVLERTAADQWKVLPSGLTVLVRPMPGYSGTHVIYATRFGSIDRDFRLGEREVHLPAGVAHFLEHKMFEDEDGDAFAKFAKTGANANAFTAFDRTCYLFTATEQLDESLDVLLGMVGRPYFTEQTIAKEQGIIGQEIKMYDDSPDWRLITGLCECLYHSHPIRSDIAGTVESIAEITPEMLYDCCKAFYAPGNMVLAAAGNTSMEQILAACARHGLMDERPAEKVERLLRPEPMTLAAAEKTIAMPIAKSCFGLGFKEEPLPFGDLRSEMLYELILCCICGGMSPLYRRLYDEGLTNPGFGGEVLRVDGCCCILFTGESDQPDTVRQLLLDEIERVRKEGVDREIFTLCKNEKYGQLIENLENVEDSASQMADFALAGQTVAQQITMLAGLTAEDADAALQHILRPERMAVMYIEPDGTAVEDEEEEETEE</sequence>
<dbReference type="InterPro" id="IPR011765">
    <property type="entry name" value="Pept_M16_N"/>
</dbReference>
<dbReference type="Pfam" id="PF05193">
    <property type="entry name" value="Peptidase_M16_C"/>
    <property type="match status" value="1"/>
</dbReference>
<dbReference type="PANTHER" id="PTHR11851">
    <property type="entry name" value="METALLOPROTEASE"/>
    <property type="match status" value="1"/>
</dbReference>
<evidence type="ECO:0000313" key="3">
    <source>
        <dbReference type="EMBL" id="RGB88209.1"/>
    </source>
</evidence>
<dbReference type="InterPro" id="IPR050361">
    <property type="entry name" value="MPP/UQCRC_Complex"/>
</dbReference>
<proteinExistence type="predicted"/>
<evidence type="ECO:0000259" key="2">
    <source>
        <dbReference type="Pfam" id="PF05193"/>
    </source>
</evidence>
<evidence type="ECO:0000313" key="4">
    <source>
        <dbReference type="Proteomes" id="UP000260991"/>
    </source>
</evidence>
<dbReference type="InterPro" id="IPR011249">
    <property type="entry name" value="Metalloenz_LuxS/M16"/>
</dbReference>
<dbReference type="PANTHER" id="PTHR11851:SF134">
    <property type="entry name" value="ZINC-DEPENDENT PROTEASE"/>
    <property type="match status" value="1"/>
</dbReference>
<feature type="domain" description="Peptidase M16 N-terminal" evidence="1">
    <location>
        <begin position="63"/>
        <end position="175"/>
    </location>
</feature>